<accession>A0A8T4GJ38</accession>
<gene>
    <name evidence="2" type="ORF">J2751_002062</name>
</gene>
<comment type="caution">
    <text evidence="2">The sequence shown here is derived from an EMBL/GenBank/DDBJ whole genome shotgun (WGS) entry which is preliminary data.</text>
</comment>
<organism evidence="2 3">
    <name type="scientific">Halorubrum alkaliphilum</name>
    <dbReference type="NCBI Taxonomy" id="261290"/>
    <lineage>
        <taxon>Archaea</taxon>
        <taxon>Methanobacteriati</taxon>
        <taxon>Methanobacteriota</taxon>
        <taxon>Stenosarchaea group</taxon>
        <taxon>Halobacteria</taxon>
        <taxon>Halobacteriales</taxon>
        <taxon>Haloferacaceae</taxon>
        <taxon>Halorubrum</taxon>
    </lineage>
</organism>
<name>A0A8T4GJ38_9EURY</name>
<evidence type="ECO:0000313" key="2">
    <source>
        <dbReference type="EMBL" id="MBP1923025.1"/>
    </source>
</evidence>
<keyword evidence="3" id="KW-1185">Reference proteome</keyword>
<feature type="region of interest" description="Disordered" evidence="1">
    <location>
        <begin position="23"/>
        <end position="53"/>
    </location>
</feature>
<dbReference type="RefSeq" id="WP_209485717.1">
    <property type="nucleotide sequence ID" value="NZ_JAGGKQ010000015.1"/>
</dbReference>
<dbReference type="OrthoDB" id="327956at2157"/>
<evidence type="ECO:0000313" key="3">
    <source>
        <dbReference type="Proteomes" id="UP000823588"/>
    </source>
</evidence>
<dbReference type="EMBL" id="JAGGKQ010000015">
    <property type="protein sequence ID" value="MBP1923025.1"/>
    <property type="molecule type" value="Genomic_DNA"/>
</dbReference>
<dbReference type="AlphaFoldDB" id="A0A8T4GJ38"/>
<dbReference type="Proteomes" id="UP000823588">
    <property type="component" value="Unassembled WGS sequence"/>
</dbReference>
<dbReference type="InterPro" id="IPR006311">
    <property type="entry name" value="TAT_signal"/>
</dbReference>
<dbReference type="PROSITE" id="PS51318">
    <property type="entry name" value="TAT"/>
    <property type="match status" value="1"/>
</dbReference>
<reference evidence="2" key="1">
    <citation type="submission" date="2021-03" db="EMBL/GenBank/DDBJ databases">
        <title>Genomic Encyclopedia of Type Strains, Phase IV (KMG-IV): sequencing the most valuable type-strain genomes for metagenomic binning, comparative biology and taxonomic classification.</title>
        <authorList>
            <person name="Goeker M."/>
        </authorList>
    </citation>
    <scope>NUCLEOTIDE SEQUENCE</scope>
    <source>
        <strain evidence="2">DSM 23564</strain>
    </source>
</reference>
<sequence length="340" mass="35370">MPSRRPLMRRVLALATGGTALGSTLGTATAADDRTTSSDRRSTGSRSSADRSLKHTPYDASIVADGDTVITATVDPSVVSTTGLPVPWADRLLDAQRRADGVSISDVTRLTGSAVIDEETVEGGAVARGSFDTDAVVTAVTERVGPVREHADGSLRRVVGVDDPFALAVDDSEVVVGYGPDADRAVEHVDAALERGTRHEEASANYGSLPSGLEGDAVVYADLGRSGRERVRPVLADAPDALSTAVSAAGAVGIALRARQNAPARLRYGAVADPKRLTRDRVERLAAEAERGADSLDETTITRRGRTVVVDAVADDDSLLAAHADLVGESVDATRDVDVA</sequence>
<proteinExistence type="predicted"/>
<evidence type="ECO:0000256" key="1">
    <source>
        <dbReference type="SAM" id="MobiDB-lite"/>
    </source>
</evidence>
<protein>
    <submittedName>
        <fullName evidence="2">Uncharacterized protein</fullName>
    </submittedName>
</protein>
<feature type="compositionally biased region" description="Basic and acidic residues" evidence="1">
    <location>
        <begin position="31"/>
        <end position="53"/>
    </location>
</feature>